<accession>A0A5E4ZZG4</accession>
<keyword evidence="7" id="KW-1185">Reference proteome</keyword>
<reference evidence="6 7" key="1">
    <citation type="submission" date="2019-08" db="EMBL/GenBank/DDBJ databases">
        <authorList>
            <person name="Peeters C."/>
        </authorList>
    </citation>
    <scope>NUCLEOTIDE SEQUENCE [LARGE SCALE GENOMIC DNA]</scope>
    <source>
        <strain evidence="6 7">LMG 31118</strain>
    </source>
</reference>
<dbReference type="SUPFAM" id="SSF53850">
    <property type="entry name" value="Periplasmic binding protein-like II"/>
    <property type="match status" value="1"/>
</dbReference>
<dbReference type="SUPFAM" id="SSF46785">
    <property type="entry name" value="Winged helix' DNA-binding domain"/>
    <property type="match status" value="1"/>
</dbReference>
<feature type="domain" description="HTH lysR-type" evidence="5">
    <location>
        <begin position="2"/>
        <end position="58"/>
    </location>
</feature>
<dbReference type="InterPro" id="IPR036388">
    <property type="entry name" value="WH-like_DNA-bd_sf"/>
</dbReference>
<evidence type="ECO:0000256" key="2">
    <source>
        <dbReference type="ARBA" id="ARBA00023015"/>
    </source>
</evidence>
<dbReference type="PROSITE" id="PS50931">
    <property type="entry name" value="HTH_LYSR"/>
    <property type="match status" value="1"/>
</dbReference>
<proteinExistence type="inferred from homology"/>
<dbReference type="InterPro" id="IPR036390">
    <property type="entry name" value="WH_DNA-bd_sf"/>
</dbReference>
<organism evidence="6 7">
    <name type="scientific">Pandoraea captiosa</name>
    <dbReference type="NCBI Taxonomy" id="2508302"/>
    <lineage>
        <taxon>Bacteria</taxon>
        <taxon>Pseudomonadati</taxon>
        <taxon>Pseudomonadota</taxon>
        <taxon>Betaproteobacteria</taxon>
        <taxon>Burkholderiales</taxon>
        <taxon>Burkholderiaceae</taxon>
        <taxon>Pandoraea</taxon>
    </lineage>
</organism>
<dbReference type="RefSeq" id="WP_150625019.1">
    <property type="nucleotide sequence ID" value="NZ_CABPSQ010000002.1"/>
</dbReference>
<evidence type="ECO:0000313" key="7">
    <source>
        <dbReference type="Proteomes" id="UP000414136"/>
    </source>
</evidence>
<dbReference type="Gene3D" id="1.10.10.10">
    <property type="entry name" value="Winged helix-like DNA-binding domain superfamily/Winged helix DNA-binding domain"/>
    <property type="match status" value="1"/>
</dbReference>
<comment type="similarity">
    <text evidence="1">Belongs to the LysR transcriptional regulatory family.</text>
</comment>
<dbReference type="GO" id="GO:0000976">
    <property type="term" value="F:transcription cis-regulatory region binding"/>
    <property type="evidence" value="ECO:0007669"/>
    <property type="project" value="TreeGrafter"/>
</dbReference>
<dbReference type="PRINTS" id="PR00039">
    <property type="entry name" value="HTHLYSR"/>
</dbReference>
<dbReference type="CDD" id="cd05466">
    <property type="entry name" value="PBP2_LTTR_substrate"/>
    <property type="match status" value="1"/>
</dbReference>
<dbReference type="Gene3D" id="3.40.190.290">
    <property type="match status" value="1"/>
</dbReference>
<dbReference type="Pfam" id="PF00126">
    <property type="entry name" value="HTH_1"/>
    <property type="match status" value="1"/>
</dbReference>
<dbReference type="Pfam" id="PF03466">
    <property type="entry name" value="LysR_substrate"/>
    <property type="match status" value="1"/>
</dbReference>
<dbReference type="AlphaFoldDB" id="A0A5E4ZZG4"/>
<evidence type="ECO:0000256" key="3">
    <source>
        <dbReference type="ARBA" id="ARBA00023125"/>
    </source>
</evidence>
<gene>
    <name evidence="6" type="ORF">PCA31118_01981</name>
</gene>
<evidence type="ECO:0000313" key="6">
    <source>
        <dbReference type="EMBL" id="VVE65340.1"/>
    </source>
</evidence>
<dbReference type="InterPro" id="IPR005119">
    <property type="entry name" value="LysR_subst-bd"/>
</dbReference>
<evidence type="ECO:0000259" key="5">
    <source>
        <dbReference type="PROSITE" id="PS50931"/>
    </source>
</evidence>
<keyword evidence="2" id="KW-0805">Transcription regulation</keyword>
<dbReference type="GO" id="GO:0003700">
    <property type="term" value="F:DNA-binding transcription factor activity"/>
    <property type="evidence" value="ECO:0007669"/>
    <property type="project" value="InterPro"/>
</dbReference>
<evidence type="ECO:0000256" key="4">
    <source>
        <dbReference type="ARBA" id="ARBA00023163"/>
    </source>
</evidence>
<protein>
    <submittedName>
        <fullName evidence="6">LysR family transcriptional regulator</fullName>
    </submittedName>
</protein>
<dbReference type="PANTHER" id="PTHR30126:SF99">
    <property type="entry name" value="TRANSCRIPTIONAL REGULATOR LYSR FAMILY"/>
    <property type="match status" value="1"/>
</dbReference>
<keyword evidence="3" id="KW-0238">DNA-binding</keyword>
<dbReference type="InterPro" id="IPR000847">
    <property type="entry name" value="LysR_HTH_N"/>
</dbReference>
<dbReference type="PANTHER" id="PTHR30126">
    <property type="entry name" value="HTH-TYPE TRANSCRIPTIONAL REGULATOR"/>
    <property type="match status" value="1"/>
</dbReference>
<dbReference type="EMBL" id="CABPSQ010000002">
    <property type="protein sequence ID" value="VVE65340.1"/>
    <property type="molecule type" value="Genomic_DNA"/>
</dbReference>
<dbReference type="Proteomes" id="UP000414136">
    <property type="component" value="Unassembled WGS sequence"/>
</dbReference>
<evidence type="ECO:0000256" key="1">
    <source>
        <dbReference type="ARBA" id="ARBA00009437"/>
    </source>
</evidence>
<keyword evidence="4" id="KW-0804">Transcription</keyword>
<dbReference type="OrthoDB" id="9789529at2"/>
<name>A0A5E4ZZG4_9BURK</name>
<sequence>MVNPQWLKSFATLAELGNFTRTADRLGLTQAAVSQHIKHLEEEFGTLLVRRPRAIELTPAGQALLTYCDQVECAARHLRSSLEDANEECGNITLITPGSIGLYLCPILLDMQQANPAMAVRHRFAPDREVLEGVLQNHFELGLVTLRPDDPRLSATPFTQEPLELVVPAGEDVHTWDDLKRIGFIEHPDGEAMSTRLLSRRFPGNPGVQSLPSKGCTNQISLILEYVARGLGFTVIPQYARQAFPLQDAIRVVDCGPPVVDTLWLIHRAEWPLSARAQRAVALLRERVDAPRPRAFGGEKVREGAATRSRVTA</sequence>